<protein>
    <submittedName>
        <fullName evidence="2">Uncharacterized protein</fullName>
    </submittedName>
</protein>
<dbReference type="EMBL" id="CATQJL010000343">
    <property type="protein sequence ID" value="CAJ0610657.1"/>
    <property type="molecule type" value="Genomic_DNA"/>
</dbReference>
<reference evidence="2" key="1">
    <citation type="submission" date="2023-07" db="EMBL/GenBank/DDBJ databases">
        <authorList>
            <consortium name="CYATHOMIX"/>
        </authorList>
    </citation>
    <scope>NUCLEOTIDE SEQUENCE</scope>
    <source>
        <strain evidence="2">N/A</strain>
    </source>
</reference>
<evidence type="ECO:0000313" key="3">
    <source>
        <dbReference type="Proteomes" id="UP001176961"/>
    </source>
</evidence>
<dbReference type="Proteomes" id="UP001176961">
    <property type="component" value="Unassembled WGS sequence"/>
</dbReference>
<organism evidence="2 3">
    <name type="scientific">Cylicocyclus nassatus</name>
    <name type="common">Nematode worm</name>
    <dbReference type="NCBI Taxonomy" id="53992"/>
    <lineage>
        <taxon>Eukaryota</taxon>
        <taxon>Metazoa</taxon>
        <taxon>Ecdysozoa</taxon>
        <taxon>Nematoda</taxon>
        <taxon>Chromadorea</taxon>
        <taxon>Rhabditida</taxon>
        <taxon>Rhabditina</taxon>
        <taxon>Rhabditomorpha</taxon>
        <taxon>Strongyloidea</taxon>
        <taxon>Strongylidae</taxon>
        <taxon>Cylicocyclus</taxon>
    </lineage>
</organism>
<name>A0AA36MIV6_CYLNA</name>
<evidence type="ECO:0000256" key="1">
    <source>
        <dbReference type="SAM" id="MobiDB-lite"/>
    </source>
</evidence>
<keyword evidence="3" id="KW-1185">Reference proteome</keyword>
<gene>
    <name evidence="2" type="ORF">CYNAS_LOCUS22640</name>
</gene>
<feature type="compositionally biased region" description="Polar residues" evidence="1">
    <location>
        <begin position="1"/>
        <end position="16"/>
    </location>
</feature>
<comment type="caution">
    <text evidence="2">The sequence shown here is derived from an EMBL/GenBank/DDBJ whole genome shotgun (WGS) entry which is preliminary data.</text>
</comment>
<proteinExistence type="predicted"/>
<feature type="region of interest" description="Disordered" evidence="1">
    <location>
        <begin position="592"/>
        <end position="612"/>
    </location>
</feature>
<sequence>MISNSREQYSAAATQRMQEDAEGTPRQAEDFVAQQSESWRRGYLKADGIIRVRDWQIEAAKEIAKAEPGTDIEPLIKERMAALTQNPEFQDPQVRKALMPVAMRAAQQVRQQWQADSMREMLVRQKESLTAIIRDGIKGGTFLTSEGMNGLYAMLDQEEYAYLNKRDVDELYVEAAKEELAAGNRDPQSILAFLEQDRGDGQPGLMNTEHGDELRAAAAAGARVIAHREDEARKQAMAEAEWTLQGLADRGQLTHKTIDTWASKFGLSGGDLQSFKRYWNNQQEQTLRRWEQEAKERAREERIRKLVAGGNPYEISDADLKKQAGKEWEETPQAARGQVLQKWARQGIVIPQLERILKRADPAFQENFQNAATLYEQLRKVSPKYADTVAGGEAAAMLDQYLYDTRRSGQSHQEAARVLTQPKREVEEARSVINDTWKSGIKDYLEIDGKPRDPRELHRIRQEAERIASRGGVSGEAAIRAAVGQIDAQRTTVNGRRVPNIGMPQGAEPAVDELIQTVARKLGRDPDELSALPNPRNPGQWQIVGPDNWLIPDPHTGRAIGFDPRAIAAQHQRWKGDLAESQARRRVEQRTTWADQSRNIRDLRSQSATTEVPAAIAKRDASAAEAPAFELPKFDLTKPLVPNAGTKQTTTTPAPATQQPIVQAVRERKEQREAAERRKDQTTVWDGWGAAQAKGGIGFIDRFITELGYEPQQGYRIPADARKRWESMGLRPEQWELFGRATSDEHLSYLESVAFMNQMADDDLAQFGLGGQIALGFTDPVATGLDLATGGLGYAAKAGRLANAVRSGLQAAGTSALMSAATSTYDPEQTLADGVQSAALSFAFGGALGARRGALFDGEVKPDVVKRLAGDDSLSAARVAGTAANDLTPGVLPLRNESAFEQEFTDKALVNAHITPHFATVRRDLAARMGSAKSPLVREAGRLLFRDGVGYTDRSVAVQESTSEFAKRHLAVMETEWRSGVNAAWDAYKQRTGTHWWNFSERAKFNEEVGRAVRGAPDVSPEAAKAAGSVAKAMRDALKLAQDSNLDGFANVAQNGSYLPRYWSGKGFKRLFGEMQLHQDDVIEQLIKPAMRRAWEATTDEGDEIDDELLGAVARSYLKRAQANFEGDGMDLLVRPLDSDSVEEIGNMLTEAGVSPVRSQELLSKLERKTYESGKLDRAKKRIDLDETYSTTIRNEAGEDVQVSMADLFDNDVDSVMTRYMREITGWSALSSKAGIKNRAQLDRFVSKLKSDARKSGDDVKDIERLIDIGLKSTFGRSTELDPASRGARYARFLRNWNFARVMNQVGFSLFAELGPTIAHAGLRNFWNSVGAARDFLVRGADGKLSSQEARVMERLFAPGTDWLRNPPFLRLDEDALVPQTFNVKHGEKIDNAMNMATHVTSVASGMAPINTMLQRIAGRATLLRLLDMANAKKLSDAEVARLRTWGLDEKAQADVFGYLKGKRQIEQIDPDKLPFQTRERMAAFLFRVTRHQVLEGDASDSIELMHSTTGRIVTQFRSFMVNSYTRHFLNSVHHYDDWRTYAMVVLSTSAAGMGWAARTYINTAGNPEQRKKQLTQENFYKNAVAQSSWSNVIPAVTDAVWADALGNDPVFANNRSTGLENGVMGIPSIDLFNKVYGSTRMIGSAIRDDEEITEKQMRDFWKIWWFNNMTGVRNIADQALQQFPDRKDGTDRP</sequence>
<feature type="region of interest" description="Disordered" evidence="1">
    <location>
        <begin position="1"/>
        <end position="33"/>
    </location>
</feature>
<accession>A0AA36MIV6</accession>
<evidence type="ECO:0000313" key="2">
    <source>
        <dbReference type="EMBL" id="CAJ0610657.1"/>
    </source>
</evidence>